<dbReference type="RefSeq" id="WP_120074608.1">
    <property type="nucleotide sequence ID" value="NZ_CP126113.1"/>
</dbReference>
<keyword evidence="2" id="KW-1185">Reference proteome</keyword>
<dbReference type="Proteomes" id="UP000273811">
    <property type="component" value="Unassembled WGS sequence"/>
</dbReference>
<organism evidence="1 2">
    <name type="scientific">Siminovitchia fortis</name>
    <dbReference type="NCBI Taxonomy" id="254758"/>
    <lineage>
        <taxon>Bacteria</taxon>
        <taxon>Bacillati</taxon>
        <taxon>Bacillota</taxon>
        <taxon>Bacilli</taxon>
        <taxon>Bacillales</taxon>
        <taxon>Bacillaceae</taxon>
        <taxon>Siminovitchia</taxon>
    </lineage>
</organism>
<dbReference type="EMBL" id="QYTU02000034">
    <property type="protein sequence ID" value="RWR06712.1"/>
    <property type="molecule type" value="Genomic_DNA"/>
</dbReference>
<sequence>MLIRYLLVIEKSYEYYYPEETVELVETEDDVKKAVAWIAADSQINRRIKKTLKTIYKVDLVSGKMKRLEPALENMKIVLKEVN</sequence>
<dbReference type="AlphaFoldDB" id="A0A443IMK0"/>
<accession>A0A443IMK0</accession>
<gene>
    <name evidence="1" type="ORF">D4N35_013680</name>
</gene>
<comment type="caution">
    <text evidence="1">The sequence shown here is derived from an EMBL/GenBank/DDBJ whole genome shotgun (WGS) entry which is preliminary data.</text>
</comment>
<reference evidence="1" key="1">
    <citation type="submission" date="2018-12" db="EMBL/GenBank/DDBJ databases">
        <authorList>
            <person name="Sun L."/>
            <person name="Chen Z."/>
        </authorList>
    </citation>
    <scope>NUCLEOTIDE SEQUENCE [LARGE SCALE GENOMIC DNA]</scope>
    <source>
        <strain evidence="1">DSM 16012</strain>
    </source>
</reference>
<name>A0A443IMK0_9BACI</name>
<evidence type="ECO:0000313" key="1">
    <source>
        <dbReference type="EMBL" id="RWR06712.1"/>
    </source>
</evidence>
<proteinExistence type="predicted"/>
<protein>
    <submittedName>
        <fullName evidence="1">Uncharacterized protein</fullName>
    </submittedName>
</protein>
<evidence type="ECO:0000313" key="2">
    <source>
        <dbReference type="Proteomes" id="UP000273811"/>
    </source>
</evidence>